<sequence>MSNRRTLHIEQHTHTQKTKRAKIVQHEQACTIPDLLNNHHASGGPNSRGDQAHPPPIILPPHPPPNTKTSSSVNLPREQIVLPQLDYCRANSIGHGTIPNRSTNKRAQKSVRSLIDVMVESIPNSKFRCLLCGLNCDRGDVLYAHLLVLKHEFEVSHGSDEISKKSEDRLTEWSARLTCRRCGRRWDSEVECHNTKQHACVQQKAAFLSGFLAPRESVKQGLPFVCLFCCTEPEENGIGRRIGTRIGYQKKRPMKLHESAMRFRSKLHLVVHILYRHAVRRKRGMCAECPFVTTNFPNEEGPAERAFWTCSEEPLHPTLARAKQQTNPKWSMPSLQEDELHSSSESEPETVSLNRHVDYSILKREGLLPLEKHIDNEHLPNFELLTWYMSHSMPTRLAGASAGAHKAAMYSCPICDLNNYRLLPHLTVLAGDELFRYASDVQSKYCYISGNAMLQAHVACYHSGAKELDFLLEMCQVCGTTDFMRISTNSFSEPSTQRVQGSLKHLVRAGHVHRLERQFDRCLNQGRLDLESIHVELNWSTVCVFCWRRFAIHLGSSSGNLLAQCRLQTHLIVQHCAQSYEALRRSRQKTAWDGIRPCGWCGDTMHVHTEFDIQTPMDSQWTPSSSQTKDPQWRMLEEQYHWFQVHEEQHAISLASWWWSNNAQSSVPI</sequence>
<dbReference type="EMBL" id="JTDF01005436">
    <property type="protein sequence ID" value="KAF8566233.1"/>
    <property type="molecule type" value="Genomic_DNA"/>
</dbReference>
<proteinExistence type="predicted"/>
<evidence type="ECO:0000313" key="3">
    <source>
        <dbReference type="EMBL" id="KAF8566233.1"/>
    </source>
</evidence>
<organism evidence="3 4">
    <name type="scientific">Paragonimus westermani</name>
    <dbReference type="NCBI Taxonomy" id="34504"/>
    <lineage>
        <taxon>Eukaryota</taxon>
        <taxon>Metazoa</taxon>
        <taxon>Spiralia</taxon>
        <taxon>Lophotrochozoa</taxon>
        <taxon>Platyhelminthes</taxon>
        <taxon>Trematoda</taxon>
        <taxon>Digenea</taxon>
        <taxon>Plagiorchiida</taxon>
        <taxon>Troglotremata</taxon>
        <taxon>Troglotrematidae</taxon>
        <taxon>Paragonimus</taxon>
    </lineage>
</organism>
<dbReference type="AlphaFoldDB" id="A0A8T0DEJ9"/>
<evidence type="ECO:0000313" key="4">
    <source>
        <dbReference type="Proteomes" id="UP000699462"/>
    </source>
</evidence>
<dbReference type="Proteomes" id="UP000699462">
    <property type="component" value="Unassembled WGS sequence"/>
</dbReference>
<gene>
    <name evidence="3" type="ORF">P879_09238</name>
</gene>
<evidence type="ECO:0000259" key="2">
    <source>
        <dbReference type="PROSITE" id="PS00028"/>
    </source>
</evidence>
<feature type="region of interest" description="Disordered" evidence="1">
    <location>
        <begin position="322"/>
        <end position="350"/>
    </location>
</feature>
<protein>
    <recommendedName>
        <fullName evidence="2">C2H2-type domain-containing protein</fullName>
    </recommendedName>
</protein>
<reference evidence="3 4" key="1">
    <citation type="submission" date="2019-07" db="EMBL/GenBank/DDBJ databases">
        <title>Annotation for the trematode Paragonimus westermani.</title>
        <authorList>
            <person name="Choi Y.-J."/>
        </authorList>
    </citation>
    <scope>NUCLEOTIDE SEQUENCE [LARGE SCALE GENOMIC DNA]</scope>
    <source>
        <strain evidence="3">180907_Pwestermani</strain>
    </source>
</reference>
<feature type="domain" description="C2H2-type" evidence="2">
    <location>
        <begin position="129"/>
        <end position="151"/>
    </location>
</feature>
<feature type="compositionally biased region" description="Pro residues" evidence="1">
    <location>
        <begin position="53"/>
        <end position="66"/>
    </location>
</feature>
<keyword evidence="4" id="KW-1185">Reference proteome</keyword>
<comment type="caution">
    <text evidence="3">The sequence shown here is derived from an EMBL/GenBank/DDBJ whole genome shotgun (WGS) entry which is preliminary data.</text>
</comment>
<evidence type="ECO:0000256" key="1">
    <source>
        <dbReference type="SAM" id="MobiDB-lite"/>
    </source>
</evidence>
<feature type="region of interest" description="Disordered" evidence="1">
    <location>
        <begin position="35"/>
        <end position="73"/>
    </location>
</feature>
<dbReference type="PROSITE" id="PS00028">
    <property type="entry name" value="ZINC_FINGER_C2H2_1"/>
    <property type="match status" value="1"/>
</dbReference>
<accession>A0A8T0DEJ9</accession>
<feature type="region of interest" description="Disordered" evidence="1">
    <location>
        <begin position="1"/>
        <end position="21"/>
    </location>
</feature>
<dbReference type="OrthoDB" id="6248102at2759"/>
<dbReference type="InterPro" id="IPR013087">
    <property type="entry name" value="Znf_C2H2_type"/>
</dbReference>
<name>A0A8T0DEJ9_9TREM</name>